<keyword evidence="4" id="KW-0238">DNA-binding</keyword>
<evidence type="ECO:0000256" key="3">
    <source>
        <dbReference type="ARBA" id="ARBA00023015"/>
    </source>
</evidence>
<dbReference type="Proteomes" id="UP000190064">
    <property type="component" value="Unassembled WGS sequence"/>
</dbReference>
<keyword evidence="8" id="KW-1185">Reference proteome</keyword>
<evidence type="ECO:0000259" key="6">
    <source>
        <dbReference type="PROSITE" id="PS50949"/>
    </source>
</evidence>
<dbReference type="PROSITE" id="PS50949">
    <property type="entry name" value="HTH_GNTR"/>
    <property type="match status" value="1"/>
</dbReference>
<sequence>MWTPKLEHFHGPRYIAIADAIAESIAQGDLNDGDRLPTHRALADTLGVTVGTITRAYAEAERRGLVTARVGRGSFVTTPHAQGQRFMIQGEIEPDCVDLQLNLPIAHDRADALSQSMQELASDTVKMNRILGYQPDIGMPEHREAAAEWLGLTGLRTSADKLMITGGGQNAIMLTLMALTRSGDIILSEAITYPGFMAVTHQLGLRPQPVAMDEEGVIPSAFEDACKQFSPRVLYCTPSLQNPTNAIMSEARREAVAEIARRYHVWIIEDSVNANLLENAPPPLAEIAPDKVIYINSASKTLAAGIRVGWVVAPDEIHSQISNALRASQWMTSPLIAEICTRWIKSGLANQLLEEQKRELILRNQLMTEYLGAFNCRINPYSLHAWLELPEPWRSREFIQQAQRRNVKVIGEDNFIVAQYRAPQAIRLSSSSAWSQNHLERGLKILAELLHQEPEPSLSVF</sequence>
<evidence type="ECO:0000313" key="8">
    <source>
        <dbReference type="Proteomes" id="UP000190064"/>
    </source>
</evidence>
<dbReference type="InterPro" id="IPR036390">
    <property type="entry name" value="WH_DNA-bd_sf"/>
</dbReference>
<reference evidence="7" key="1">
    <citation type="submission" date="2017-02" db="EMBL/GenBank/DDBJ databases">
        <title>Draft Genome Sequence of the Salt Water Bacterium Oceanospirillum linum ATCC 11336.</title>
        <authorList>
            <person name="Trachtenberg A.M."/>
            <person name="Carney J.G."/>
            <person name="Linnane J.D."/>
            <person name="Rheaume B.A."/>
            <person name="Pitts N.L."/>
            <person name="Mykles D.L."/>
            <person name="Maclea K.S."/>
        </authorList>
    </citation>
    <scope>NUCLEOTIDE SEQUENCE [LARGE SCALE GENOMIC DNA]</scope>
    <source>
        <strain evidence="7">ATCC 11336</strain>
    </source>
</reference>
<dbReference type="AlphaFoldDB" id="A0A1T1H9S1"/>
<accession>A0A1T1H9S1</accession>
<dbReference type="GO" id="GO:0003700">
    <property type="term" value="F:DNA-binding transcription factor activity"/>
    <property type="evidence" value="ECO:0007669"/>
    <property type="project" value="InterPro"/>
</dbReference>
<dbReference type="InterPro" id="IPR004839">
    <property type="entry name" value="Aminotransferase_I/II_large"/>
</dbReference>
<dbReference type="InterPro" id="IPR036388">
    <property type="entry name" value="WH-like_DNA-bd_sf"/>
</dbReference>
<dbReference type="InterPro" id="IPR051446">
    <property type="entry name" value="HTH_trans_reg/aminotransferase"/>
</dbReference>
<dbReference type="CDD" id="cd07377">
    <property type="entry name" value="WHTH_GntR"/>
    <property type="match status" value="1"/>
</dbReference>
<evidence type="ECO:0000256" key="5">
    <source>
        <dbReference type="ARBA" id="ARBA00023163"/>
    </source>
</evidence>
<dbReference type="PANTHER" id="PTHR46577:SF1">
    <property type="entry name" value="HTH-TYPE TRANSCRIPTIONAL REGULATORY PROTEIN GABR"/>
    <property type="match status" value="1"/>
</dbReference>
<dbReference type="CDD" id="cd00609">
    <property type="entry name" value="AAT_like"/>
    <property type="match status" value="1"/>
</dbReference>
<dbReference type="InterPro" id="IPR015422">
    <property type="entry name" value="PyrdxlP-dep_Trfase_small"/>
</dbReference>
<comment type="caution">
    <text evidence="7">The sequence shown here is derived from an EMBL/GenBank/DDBJ whole genome shotgun (WGS) entry which is preliminary data.</text>
</comment>
<dbReference type="GO" id="GO:0003677">
    <property type="term" value="F:DNA binding"/>
    <property type="evidence" value="ECO:0007669"/>
    <property type="project" value="UniProtKB-KW"/>
</dbReference>
<dbReference type="RefSeq" id="WP_078320274.1">
    <property type="nucleotide sequence ID" value="NZ_FXTS01000007.1"/>
</dbReference>
<feature type="domain" description="HTH gntR-type" evidence="6">
    <location>
        <begin position="11"/>
        <end position="79"/>
    </location>
</feature>
<dbReference type="Pfam" id="PF00155">
    <property type="entry name" value="Aminotran_1_2"/>
    <property type="match status" value="1"/>
</dbReference>
<dbReference type="STRING" id="966.BTA35_0213190"/>
<dbReference type="Gene3D" id="3.40.640.10">
    <property type="entry name" value="Type I PLP-dependent aspartate aminotransferase-like (Major domain)"/>
    <property type="match status" value="1"/>
</dbReference>
<dbReference type="InterPro" id="IPR015424">
    <property type="entry name" value="PyrdxlP-dep_Trfase"/>
</dbReference>
<dbReference type="SUPFAM" id="SSF46785">
    <property type="entry name" value="Winged helix' DNA-binding domain"/>
    <property type="match status" value="1"/>
</dbReference>
<name>A0A1T1H9S1_OCELI</name>
<keyword evidence="5" id="KW-0804">Transcription</keyword>
<dbReference type="PANTHER" id="PTHR46577">
    <property type="entry name" value="HTH-TYPE TRANSCRIPTIONAL REGULATORY PROTEIN GABR"/>
    <property type="match status" value="1"/>
</dbReference>
<dbReference type="SUPFAM" id="SSF53383">
    <property type="entry name" value="PLP-dependent transferases"/>
    <property type="match status" value="1"/>
</dbReference>
<dbReference type="Pfam" id="PF00392">
    <property type="entry name" value="GntR"/>
    <property type="match status" value="1"/>
</dbReference>
<evidence type="ECO:0000313" key="7">
    <source>
        <dbReference type="EMBL" id="OOV86457.1"/>
    </source>
</evidence>
<keyword evidence="2" id="KW-0663">Pyridoxal phosphate</keyword>
<dbReference type="InterPro" id="IPR015421">
    <property type="entry name" value="PyrdxlP-dep_Trfase_major"/>
</dbReference>
<proteinExistence type="inferred from homology"/>
<dbReference type="SMART" id="SM00345">
    <property type="entry name" value="HTH_GNTR"/>
    <property type="match status" value="1"/>
</dbReference>
<protein>
    <recommendedName>
        <fullName evidence="6">HTH gntR-type domain-containing protein</fullName>
    </recommendedName>
</protein>
<evidence type="ECO:0000256" key="1">
    <source>
        <dbReference type="ARBA" id="ARBA00005384"/>
    </source>
</evidence>
<keyword evidence="3" id="KW-0805">Transcription regulation</keyword>
<dbReference type="EMBL" id="MTSD02000006">
    <property type="protein sequence ID" value="OOV86457.1"/>
    <property type="molecule type" value="Genomic_DNA"/>
</dbReference>
<comment type="similarity">
    <text evidence="1">In the C-terminal section; belongs to the class-I pyridoxal-phosphate-dependent aminotransferase family.</text>
</comment>
<gene>
    <name evidence="7" type="ORF">BTA35_0213190</name>
</gene>
<dbReference type="InterPro" id="IPR000524">
    <property type="entry name" value="Tscrpt_reg_HTH_GntR"/>
</dbReference>
<organism evidence="7 8">
    <name type="scientific">Oceanospirillum linum</name>
    <dbReference type="NCBI Taxonomy" id="966"/>
    <lineage>
        <taxon>Bacteria</taxon>
        <taxon>Pseudomonadati</taxon>
        <taxon>Pseudomonadota</taxon>
        <taxon>Gammaproteobacteria</taxon>
        <taxon>Oceanospirillales</taxon>
        <taxon>Oceanospirillaceae</taxon>
        <taxon>Oceanospirillum</taxon>
    </lineage>
</organism>
<evidence type="ECO:0000256" key="2">
    <source>
        <dbReference type="ARBA" id="ARBA00022898"/>
    </source>
</evidence>
<evidence type="ECO:0000256" key="4">
    <source>
        <dbReference type="ARBA" id="ARBA00023125"/>
    </source>
</evidence>
<dbReference type="GO" id="GO:0030170">
    <property type="term" value="F:pyridoxal phosphate binding"/>
    <property type="evidence" value="ECO:0007669"/>
    <property type="project" value="InterPro"/>
</dbReference>
<dbReference type="Gene3D" id="3.90.1150.10">
    <property type="entry name" value="Aspartate Aminotransferase, domain 1"/>
    <property type="match status" value="1"/>
</dbReference>
<dbReference type="Gene3D" id="1.10.10.10">
    <property type="entry name" value="Winged helix-like DNA-binding domain superfamily/Winged helix DNA-binding domain"/>
    <property type="match status" value="1"/>
</dbReference>